<keyword evidence="3" id="KW-1185">Reference proteome</keyword>
<protein>
    <submittedName>
        <fullName evidence="2">Uncharacterized protein</fullName>
    </submittedName>
</protein>
<feature type="region of interest" description="Disordered" evidence="1">
    <location>
        <begin position="221"/>
        <end position="253"/>
    </location>
</feature>
<organism evidence="2 3">
    <name type="scientific">Woeseia oceani</name>
    <dbReference type="NCBI Taxonomy" id="1548547"/>
    <lineage>
        <taxon>Bacteria</taxon>
        <taxon>Pseudomonadati</taxon>
        <taxon>Pseudomonadota</taxon>
        <taxon>Gammaproteobacteria</taxon>
        <taxon>Woeseiales</taxon>
        <taxon>Woeseiaceae</taxon>
        <taxon>Woeseia</taxon>
    </lineage>
</organism>
<dbReference type="KEGG" id="woc:BA177_16600"/>
<feature type="compositionally biased region" description="Basic and acidic residues" evidence="1">
    <location>
        <begin position="234"/>
        <end position="245"/>
    </location>
</feature>
<dbReference type="AlphaFoldDB" id="A0A193LJF1"/>
<name>A0A193LJF1_9GAMM</name>
<evidence type="ECO:0000256" key="1">
    <source>
        <dbReference type="SAM" id="MobiDB-lite"/>
    </source>
</evidence>
<dbReference type="EMBL" id="CP016268">
    <property type="protein sequence ID" value="ANO52586.1"/>
    <property type="molecule type" value="Genomic_DNA"/>
</dbReference>
<reference evidence="2 3" key="1">
    <citation type="submission" date="2016-06" db="EMBL/GenBank/DDBJ databases">
        <title>Complete genome sequence of a deep-branching marine Gamma Proteobacterium Woeseia oceani type strain XK5.</title>
        <authorList>
            <person name="Mu D."/>
            <person name="Du Z."/>
        </authorList>
    </citation>
    <scope>NUCLEOTIDE SEQUENCE [LARGE SCALE GENOMIC DNA]</scope>
    <source>
        <strain evidence="2 3">XK5</strain>
    </source>
</reference>
<evidence type="ECO:0000313" key="2">
    <source>
        <dbReference type="EMBL" id="ANO52586.1"/>
    </source>
</evidence>
<accession>A0A193LJF1</accession>
<evidence type="ECO:0000313" key="3">
    <source>
        <dbReference type="Proteomes" id="UP000092695"/>
    </source>
</evidence>
<proteinExistence type="predicted"/>
<sequence>MLTLVAVAPAHAQDIKRSDLCNQGTATLYFTTVGENTGLLSAGAMTQGFSAVPPDSCVEIVPYGMSRVILTFFKKDSRGLMTNLRIQPQNTDGESADYQLVCVNPTKPWRIFGTTGDIFSRFVNADCPAGFSPAIPSWIHTPGGLSTYNISVDSNSAAVAWQDRQQRTYQQLPAIRQSQMQTDNVLVQTNPYAERSHEQAKVLFGAIDDWLQRSQAEAQQRRAQAWEQQRRRRQQFENEVDKAEQSLETPDDAACAPYMEKDRYTRDEDVALSGVKLKMALMDAHRALVCNGFSADPQAIAKAGGVERFWANTREKVFRKQLENGATLFTDVETRPPRGAPKGADYVVLTVRIRYRPPQLISDDEWSAIRADFKRKYDVGRKRAENQLAIHRRIKIDGEQHALKLDAQAYRPGQRTSYSITML</sequence>
<dbReference type="Proteomes" id="UP000092695">
    <property type="component" value="Chromosome"/>
</dbReference>
<gene>
    <name evidence="2" type="ORF">BA177_16600</name>
</gene>